<dbReference type="SUPFAM" id="SSF53335">
    <property type="entry name" value="S-adenosyl-L-methionine-dependent methyltransferases"/>
    <property type="match status" value="1"/>
</dbReference>
<gene>
    <name evidence="2" type="ORF">JAY77_14790</name>
</gene>
<dbReference type="AlphaFoldDB" id="A0A9E4NM77"/>
<reference evidence="2" key="1">
    <citation type="journal article" date="2021" name="Proc. Natl. Acad. Sci. U.S.A.">
        <title>Global biogeography of chemosynthetic symbionts reveals both localized and globally distributed symbiont groups. .</title>
        <authorList>
            <person name="Osvatic J.T."/>
            <person name="Wilkins L.G.E."/>
            <person name="Leibrecht L."/>
            <person name="Leray M."/>
            <person name="Zauner S."/>
            <person name="Polzin J."/>
            <person name="Camacho Y."/>
            <person name="Gros O."/>
            <person name="van Gils J.A."/>
            <person name="Eisen J.A."/>
            <person name="Petersen J.M."/>
            <person name="Yuen B."/>
        </authorList>
    </citation>
    <scope>NUCLEOTIDE SEQUENCE</scope>
    <source>
        <strain evidence="2">MAGclacostrist055</strain>
    </source>
</reference>
<proteinExistence type="predicted"/>
<dbReference type="PANTHER" id="PTHR43861">
    <property type="entry name" value="TRANS-ACONITATE 2-METHYLTRANSFERASE-RELATED"/>
    <property type="match status" value="1"/>
</dbReference>
<organism evidence="2 3">
    <name type="scientific">Candidatus Thiodiazotropha taylori</name>
    <dbReference type="NCBI Taxonomy" id="2792791"/>
    <lineage>
        <taxon>Bacteria</taxon>
        <taxon>Pseudomonadati</taxon>
        <taxon>Pseudomonadota</taxon>
        <taxon>Gammaproteobacteria</taxon>
        <taxon>Chromatiales</taxon>
        <taxon>Sedimenticolaceae</taxon>
        <taxon>Candidatus Thiodiazotropha</taxon>
    </lineage>
</organism>
<evidence type="ECO:0000313" key="2">
    <source>
        <dbReference type="EMBL" id="MCG7979397.1"/>
    </source>
</evidence>
<comment type="caution">
    <text evidence="2">The sequence shown here is derived from an EMBL/GenBank/DDBJ whole genome shotgun (WGS) entry which is preliminary data.</text>
</comment>
<name>A0A9E4NM77_9GAMM</name>
<feature type="transmembrane region" description="Helical" evidence="1">
    <location>
        <begin position="6"/>
        <end position="30"/>
    </location>
</feature>
<dbReference type="Proteomes" id="UP000886674">
    <property type="component" value="Unassembled WGS sequence"/>
</dbReference>
<keyword evidence="1" id="KW-0472">Membrane</keyword>
<dbReference type="GO" id="GO:0032259">
    <property type="term" value="P:methylation"/>
    <property type="evidence" value="ECO:0007669"/>
    <property type="project" value="UniProtKB-KW"/>
</dbReference>
<dbReference type="Gene3D" id="3.40.50.150">
    <property type="entry name" value="Vaccinia Virus protein VP39"/>
    <property type="match status" value="1"/>
</dbReference>
<keyword evidence="2" id="KW-0808">Transferase</keyword>
<dbReference type="Pfam" id="PF13489">
    <property type="entry name" value="Methyltransf_23"/>
    <property type="match status" value="1"/>
</dbReference>
<accession>A0A9E4NM77</accession>
<dbReference type="CDD" id="cd02440">
    <property type="entry name" value="AdoMet_MTases"/>
    <property type="match status" value="1"/>
</dbReference>
<sequence length="512" mass="58178">MPVTIVTIVVLIWNVPIAKLTYVTMGMYAARRPSSKGKRFMSLVSWLTTPSSTDHPCIVCGNKHGNKIILNALHWHPEHGQLEVARCGGCGSAFTLNARKLITPYPSADMDLQDPYFIYLIYLYLELNAGLGWKIPLLERLPYHRYKSMLEIGCNVGVALDYCRTVWQIDALGLEPSAYGIKGAELLDIPIINAYTHEAEELRNRRFSFIYATEVLEHVSDPLAFLKEIRSYLEPDGVLLITTPCSSSIHKLTTPGELYAILSPGAHYFVLSQKQLRQLSKQAGFLHSVIELNGNTIIAYLSDRPITLESTSSTEMRMTAYYDAKISSEAKLDDRVYLGQLINYYISAVKSNTPFDEHGVSRKIDKIFYRLFKLSFEAPLELAERVNQQTSLFDFGMTVPYSLAIYLYHRAEYLRGIDASTGHYYELAALVAAKSLQVDFKSQFLNHYFLKQAQRQIQSMPARSRNSSQTSVQLREITDTITATIPELKNPSLNTLSKIRRRFKSLLNRWQQ</sequence>
<evidence type="ECO:0000256" key="1">
    <source>
        <dbReference type="SAM" id="Phobius"/>
    </source>
</evidence>
<keyword evidence="1" id="KW-1133">Transmembrane helix</keyword>
<dbReference type="InterPro" id="IPR029063">
    <property type="entry name" value="SAM-dependent_MTases_sf"/>
</dbReference>
<keyword evidence="1" id="KW-0812">Transmembrane</keyword>
<protein>
    <submittedName>
        <fullName evidence="2">Class I SAM-dependent methyltransferase</fullName>
    </submittedName>
</protein>
<keyword evidence="2" id="KW-0489">Methyltransferase</keyword>
<dbReference type="EMBL" id="JAEPCR010000067">
    <property type="protein sequence ID" value="MCG7979397.1"/>
    <property type="molecule type" value="Genomic_DNA"/>
</dbReference>
<evidence type="ECO:0000313" key="3">
    <source>
        <dbReference type="Proteomes" id="UP000886674"/>
    </source>
</evidence>
<dbReference type="GO" id="GO:0008168">
    <property type="term" value="F:methyltransferase activity"/>
    <property type="evidence" value="ECO:0007669"/>
    <property type="project" value="UniProtKB-KW"/>
</dbReference>